<comment type="caution">
    <text evidence="2">The sequence shown here is derived from an EMBL/GenBank/DDBJ whole genome shotgun (WGS) entry which is preliminary data.</text>
</comment>
<reference evidence="2" key="1">
    <citation type="journal article" date="2021" name="PeerJ">
        <title>Extensive microbial diversity within the chicken gut microbiome revealed by metagenomics and culture.</title>
        <authorList>
            <person name="Gilroy R."/>
            <person name="Ravi A."/>
            <person name="Getino M."/>
            <person name="Pursley I."/>
            <person name="Horton D.L."/>
            <person name="Alikhan N.F."/>
            <person name="Baker D."/>
            <person name="Gharbi K."/>
            <person name="Hall N."/>
            <person name="Watson M."/>
            <person name="Adriaenssens E.M."/>
            <person name="Foster-Nyarko E."/>
            <person name="Jarju S."/>
            <person name="Secka A."/>
            <person name="Antonio M."/>
            <person name="Oren A."/>
            <person name="Chaudhuri R.R."/>
            <person name="La Ragione R."/>
            <person name="Hildebrand F."/>
            <person name="Pallen M.J."/>
        </authorList>
    </citation>
    <scope>NUCLEOTIDE SEQUENCE</scope>
    <source>
        <strain evidence="2">Gambia16-930</strain>
    </source>
</reference>
<keyword evidence="1" id="KW-0732">Signal</keyword>
<dbReference type="Gene3D" id="2.60.40.10">
    <property type="entry name" value="Immunoglobulins"/>
    <property type="match status" value="1"/>
</dbReference>
<gene>
    <name evidence="2" type="ORF">IAC47_02150</name>
</gene>
<evidence type="ECO:0000256" key="1">
    <source>
        <dbReference type="SAM" id="SignalP"/>
    </source>
</evidence>
<protein>
    <recommendedName>
        <fullName evidence="4">IPT/TIG domain-containing protein</fullName>
    </recommendedName>
</protein>
<reference evidence="2" key="2">
    <citation type="submission" date="2021-04" db="EMBL/GenBank/DDBJ databases">
        <authorList>
            <person name="Gilroy R."/>
        </authorList>
    </citation>
    <scope>NUCLEOTIDE SEQUENCE</scope>
    <source>
        <strain evidence="2">Gambia16-930</strain>
    </source>
</reference>
<accession>A0A9D1UHY5</accession>
<feature type="chain" id="PRO_5038802355" description="IPT/TIG domain-containing protein" evidence="1">
    <location>
        <begin position="23"/>
        <end position="902"/>
    </location>
</feature>
<evidence type="ECO:0008006" key="4">
    <source>
        <dbReference type="Google" id="ProtNLM"/>
    </source>
</evidence>
<feature type="signal peptide" evidence="1">
    <location>
        <begin position="1"/>
        <end position="22"/>
    </location>
</feature>
<dbReference type="AlphaFoldDB" id="A0A9D1UHY5"/>
<dbReference type="Proteomes" id="UP000824267">
    <property type="component" value="Unassembled WGS sequence"/>
</dbReference>
<proteinExistence type="predicted"/>
<evidence type="ECO:0000313" key="2">
    <source>
        <dbReference type="EMBL" id="HIW87060.1"/>
    </source>
</evidence>
<evidence type="ECO:0000313" key="3">
    <source>
        <dbReference type="Proteomes" id="UP000824267"/>
    </source>
</evidence>
<organism evidence="2 3">
    <name type="scientific">Candidatus Onthomorpha intestinigallinarum</name>
    <dbReference type="NCBI Taxonomy" id="2840880"/>
    <lineage>
        <taxon>Bacteria</taxon>
        <taxon>Pseudomonadati</taxon>
        <taxon>Bacteroidota</taxon>
        <taxon>Bacteroidia</taxon>
        <taxon>Bacteroidales</taxon>
        <taxon>Candidatus Onthomorpha</taxon>
    </lineage>
</organism>
<dbReference type="EMBL" id="DXGG01000071">
    <property type="protein sequence ID" value="HIW87060.1"/>
    <property type="molecule type" value="Genomic_DNA"/>
</dbReference>
<name>A0A9D1UHY5_9BACT</name>
<dbReference type="InterPro" id="IPR013783">
    <property type="entry name" value="Ig-like_fold"/>
</dbReference>
<sequence>MSRIRNLMFVLFSIPFFMQIQAQGDSIKTGIVHDLSKSHFELKNFDKEKNNIDTSPIYFELDNEKLQSGRIILNLSTLKQEDINISWQNYSSKSSRARWVSKLQYRLSEDDDWKDVLDSRSRPYEFYTNRRRYTKNFSKAYLPKECNDKEFVQVSWKLYKIGGRGVNPQIKTRNIKVLSNTDPYMGLSAEITPIVHKGKEYEKVDKLIFNHIPLPYTYPETIRMRITGKHIRENVTLEISGKDKDVFSIDSKTTDITKTSKTVVVKYAPKKEGVHKAVLTINTKKLPNPIHIPLEGSCLNAVDFQKNLLSPDSVSSANVSYAAGVFSHKEYQFRLKIKDVDNSVESIEKGKIETGIKVKYRWLRDSEILFEMSDRVKTDSYCVPLQSPMTSNRLEIEIENPDRFTLTDLYFGLPKPRRVIKSGNWDDPEIWENRQRPTIEDVVYISDSCNVEVNTDVMCAMLVLGDKVNVDINTGKIFYISGNIIYGKQSYFTVHQYLIPNKWNYISSPVNKTKALIYSMIDDNNETWLMKYNTGVMSKHGDYWSEYLTDPNYDIEAARGYAVYTHKPLNVKYEGILCDSRTTFTLVTKNHDKWNLLGNPFTAPLSTKKLFEDVDGKIQGNAIFLLDRENKVYNPIIVDSNEDVMIPSLESFFVEAIRDGSEITFKRSHQYIPKTGRQSLVNHNYLNLSASVDGKTQYALMGMIDNASYDFDEYDAHKMFGTNEEMAEIYFLVGEQELSVNTFPGYPACFDVGLYIGQPAKTELSLNNLSVLPQNIVVLLEDKDEGRFYDMCKGENIVTDLKSGTTNDKYRIHLNKAINIYEIHPEYSGIYLWQDNGRILVYSDQINELQTIRLWDKNHNLVDEKTFGNKVVVFDKDMEPGRYTVDLNVEDKWITDFIVEIK</sequence>